<dbReference type="InterPro" id="IPR004771">
    <property type="entry name" value="K/H_exchanger"/>
</dbReference>
<evidence type="ECO:0000256" key="8">
    <source>
        <dbReference type="ARBA" id="ARBA00022989"/>
    </source>
</evidence>
<dbReference type="GO" id="GO:0008324">
    <property type="term" value="F:monoatomic cation transmembrane transporter activity"/>
    <property type="evidence" value="ECO:0007669"/>
    <property type="project" value="InterPro"/>
</dbReference>
<evidence type="ECO:0000313" key="13">
    <source>
        <dbReference type="EMBL" id="MBB4660380.1"/>
    </source>
</evidence>
<dbReference type="AlphaFoldDB" id="A0A840I8V7"/>
<keyword evidence="8 11" id="KW-1133">Transmembrane helix</keyword>
<dbReference type="InterPro" id="IPR036291">
    <property type="entry name" value="NAD(P)-bd_dom_sf"/>
</dbReference>
<dbReference type="Gene3D" id="3.40.50.720">
    <property type="entry name" value="NAD(P)-binding Rossmann-like Domain"/>
    <property type="match status" value="1"/>
</dbReference>
<evidence type="ECO:0000256" key="4">
    <source>
        <dbReference type="ARBA" id="ARBA00022449"/>
    </source>
</evidence>
<accession>A0A840I8V7</accession>
<comment type="similarity">
    <text evidence="2">Belongs to the monovalent cation:proton antiporter 2 (CPA2) transporter (TC 2.A.37) family.</text>
</comment>
<feature type="transmembrane region" description="Helical" evidence="11">
    <location>
        <begin position="85"/>
        <end position="107"/>
    </location>
</feature>
<feature type="domain" description="RCK N-terminal" evidence="12">
    <location>
        <begin position="417"/>
        <end position="534"/>
    </location>
</feature>
<keyword evidence="6 11" id="KW-0812">Transmembrane</keyword>
<sequence length="620" mass="66038">MTDVFLIAFILLAAGVIAVPLATRFGLGSVLGYLIAGVAIGPILNALGVDVIAVQHFAEFGVVMMLFLVGLELEPPVLWSMRNRLLGLGGGQVFLTAAAIGGGALFFGLSWQLAVTVGLILALSSTAIVLQTLQEKGLMRSDGGQAGFSVLLFQDIAVIPILAFLPLLALPDAAHDGAGHEGADGHDAGLSLVEGLAGWQAGLVTLAAVAAVLVGGSYLTRPLFRMVASAGLRELFSAAALLIVIAISLLMSLVGLSPALGAFLAGVVLANSEYRHELEADIDPFRGLLLGLFFITIGAGIDFALMSENLSTILSLTVGVLVVKGAILFALARLFQVEGADKWLFSLGLAQAGEFGFVLISFALSNRLLPGEIASILQLVIAISMLATPGLFILWERVFAARGVTQQEAEADDIDQVAPVIVCGCGRMGGIIQNMIKTAGYETTVIDYNSKQLEAMRRIGFRVFFGDATRPDLLAAAGIARAKLVIVAIDNKDQITTLTRYIVENYPQVHVIARAVDRPHVFELWAAGCRDVIRETYDSSLRIARSAYEALGIPREQAERMVEVLDEADKKVTRAIAEHAKPGELWYEDEGLVRAVNRVREPATAHAARQVEEIRRGPRS</sequence>
<comment type="caution">
    <text evidence="13">The sequence shown here is derived from an EMBL/GenBank/DDBJ whole genome shotgun (WGS) entry which is preliminary data.</text>
</comment>
<feature type="transmembrane region" description="Helical" evidence="11">
    <location>
        <begin position="145"/>
        <end position="169"/>
    </location>
</feature>
<evidence type="ECO:0000313" key="14">
    <source>
        <dbReference type="Proteomes" id="UP000563524"/>
    </source>
</evidence>
<dbReference type="NCBIfam" id="TIGR00932">
    <property type="entry name" value="2a37"/>
    <property type="match status" value="1"/>
</dbReference>
<feature type="transmembrane region" description="Helical" evidence="11">
    <location>
        <begin position="53"/>
        <end position="73"/>
    </location>
</feature>
<evidence type="ECO:0000256" key="3">
    <source>
        <dbReference type="ARBA" id="ARBA00022448"/>
    </source>
</evidence>
<dbReference type="GO" id="GO:1902600">
    <property type="term" value="P:proton transmembrane transport"/>
    <property type="evidence" value="ECO:0007669"/>
    <property type="project" value="InterPro"/>
</dbReference>
<feature type="transmembrane region" description="Helical" evidence="11">
    <location>
        <begin position="312"/>
        <end position="331"/>
    </location>
</feature>
<organism evidence="13 14">
    <name type="scientific">Parvularcula dongshanensis</name>
    <dbReference type="NCBI Taxonomy" id="1173995"/>
    <lineage>
        <taxon>Bacteria</taxon>
        <taxon>Pseudomonadati</taxon>
        <taxon>Pseudomonadota</taxon>
        <taxon>Alphaproteobacteria</taxon>
        <taxon>Parvularculales</taxon>
        <taxon>Parvularculaceae</taxon>
        <taxon>Parvularcula</taxon>
    </lineage>
</organism>
<dbReference type="GO" id="GO:0012505">
    <property type="term" value="C:endomembrane system"/>
    <property type="evidence" value="ECO:0007669"/>
    <property type="project" value="UniProtKB-SubCell"/>
</dbReference>
<dbReference type="SUPFAM" id="SSF51735">
    <property type="entry name" value="NAD(P)-binding Rossmann-fold domains"/>
    <property type="match status" value="1"/>
</dbReference>
<gene>
    <name evidence="13" type="ORF">GGQ59_002932</name>
</gene>
<evidence type="ECO:0000256" key="7">
    <source>
        <dbReference type="ARBA" id="ARBA00022958"/>
    </source>
</evidence>
<keyword evidence="10 11" id="KW-0472">Membrane</keyword>
<evidence type="ECO:0000256" key="10">
    <source>
        <dbReference type="ARBA" id="ARBA00023136"/>
    </source>
</evidence>
<evidence type="ECO:0000259" key="12">
    <source>
        <dbReference type="PROSITE" id="PS51201"/>
    </source>
</evidence>
<keyword evidence="14" id="KW-1185">Reference proteome</keyword>
<proteinExistence type="inferred from homology"/>
<feature type="transmembrane region" description="Helical" evidence="11">
    <location>
        <begin position="199"/>
        <end position="219"/>
    </location>
</feature>
<evidence type="ECO:0000256" key="6">
    <source>
        <dbReference type="ARBA" id="ARBA00022692"/>
    </source>
</evidence>
<feature type="transmembrane region" description="Helical" evidence="11">
    <location>
        <begin position="6"/>
        <end position="23"/>
    </location>
</feature>
<protein>
    <submittedName>
        <fullName evidence="13">CPA2 family monovalent cation:H+ antiporter-2</fullName>
    </submittedName>
</protein>
<feature type="transmembrane region" description="Helical" evidence="11">
    <location>
        <begin position="285"/>
        <end position="305"/>
    </location>
</feature>
<dbReference type="GO" id="GO:0015297">
    <property type="term" value="F:antiporter activity"/>
    <property type="evidence" value="ECO:0007669"/>
    <property type="project" value="UniProtKB-KW"/>
</dbReference>
<feature type="transmembrane region" description="Helical" evidence="11">
    <location>
        <begin position="113"/>
        <end position="133"/>
    </location>
</feature>
<dbReference type="PANTHER" id="PTHR46157">
    <property type="entry name" value="K(+) EFFLUX ANTIPORTER 3, CHLOROPLASTIC"/>
    <property type="match status" value="1"/>
</dbReference>
<comment type="subcellular location">
    <subcellularLocation>
        <location evidence="1">Endomembrane system</location>
        <topology evidence="1">Multi-pass membrane protein</topology>
    </subcellularLocation>
</comment>
<dbReference type="InterPro" id="IPR003148">
    <property type="entry name" value="RCK_N"/>
</dbReference>
<feature type="transmembrane region" description="Helical" evidence="11">
    <location>
        <begin position="30"/>
        <end position="47"/>
    </location>
</feature>
<evidence type="ECO:0000256" key="9">
    <source>
        <dbReference type="ARBA" id="ARBA00023065"/>
    </source>
</evidence>
<feature type="transmembrane region" description="Helical" evidence="11">
    <location>
        <begin position="343"/>
        <end position="364"/>
    </location>
</feature>
<dbReference type="PANTHER" id="PTHR46157:SF4">
    <property type="entry name" value="K(+) EFFLUX ANTIPORTER 3, CHLOROPLASTIC"/>
    <property type="match status" value="1"/>
</dbReference>
<reference evidence="13 14" key="1">
    <citation type="submission" date="2020-08" db="EMBL/GenBank/DDBJ databases">
        <title>Genomic Encyclopedia of Type Strains, Phase IV (KMG-IV): sequencing the most valuable type-strain genomes for metagenomic binning, comparative biology and taxonomic classification.</title>
        <authorList>
            <person name="Goeker M."/>
        </authorList>
    </citation>
    <scope>NUCLEOTIDE SEQUENCE [LARGE SCALE GENOMIC DNA]</scope>
    <source>
        <strain evidence="13 14">DSM 102850</strain>
    </source>
</reference>
<dbReference type="Pfam" id="PF02254">
    <property type="entry name" value="TrkA_N"/>
    <property type="match status" value="1"/>
</dbReference>
<dbReference type="InterPro" id="IPR006153">
    <property type="entry name" value="Cation/H_exchanger_TM"/>
</dbReference>
<dbReference type="GO" id="GO:0006813">
    <property type="term" value="P:potassium ion transport"/>
    <property type="evidence" value="ECO:0007669"/>
    <property type="project" value="UniProtKB-KW"/>
</dbReference>
<keyword evidence="9" id="KW-0406">Ion transport</keyword>
<evidence type="ECO:0000256" key="5">
    <source>
        <dbReference type="ARBA" id="ARBA00022538"/>
    </source>
</evidence>
<dbReference type="RefSeq" id="WP_183819875.1">
    <property type="nucleotide sequence ID" value="NZ_JACHOB010000010.1"/>
</dbReference>
<dbReference type="Proteomes" id="UP000563524">
    <property type="component" value="Unassembled WGS sequence"/>
</dbReference>
<keyword evidence="3" id="KW-0813">Transport</keyword>
<dbReference type="Gene3D" id="1.20.1530.20">
    <property type="match status" value="1"/>
</dbReference>
<evidence type="ECO:0000256" key="1">
    <source>
        <dbReference type="ARBA" id="ARBA00004127"/>
    </source>
</evidence>
<dbReference type="FunFam" id="3.40.50.720:FF:000036">
    <property type="entry name" value="Glutathione-regulated potassium-efflux system protein KefB"/>
    <property type="match status" value="1"/>
</dbReference>
<evidence type="ECO:0000256" key="11">
    <source>
        <dbReference type="SAM" id="Phobius"/>
    </source>
</evidence>
<keyword evidence="7" id="KW-0630">Potassium</keyword>
<dbReference type="Pfam" id="PF00999">
    <property type="entry name" value="Na_H_Exchanger"/>
    <property type="match status" value="1"/>
</dbReference>
<name>A0A840I8V7_9PROT</name>
<keyword evidence="4" id="KW-0050">Antiport</keyword>
<dbReference type="InterPro" id="IPR038770">
    <property type="entry name" value="Na+/solute_symporter_sf"/>
</dbReference>
<keyword evidence="5" id="KW-0633">Potassium transport</keyword>
<dbReference type="PROSITE" id="PS51201">
    <property type="entry name" value="RCK_N"/>
    <property type="match status" value="1"/>
</dbReference>
<feature type="transmembrane region" description="Helical" evidence="11">
    <location>
        <begin position="240"/>
        <end position="265"/>
    </location>
</feature>
<feature type="transmembrane region" description="Helical" evidence="11">
    <location>
        <begin position="376"/>
        <end position="395"/>
    </location>
</feature>
<evidence type="ECO:0000256" key="2">
    <source>
        <dbReference type="ARBA" id="ARBA00005551"/>
    </source>
</evidence>
<dbReference type="GO" id="GO:0005886">
    <property type="term" value="C:plasma membrane"/>
    <property type="evidence" value="ECO:0007669"/>
    <property type="project" value="TreeGrafter"/>
</dbReference>
<dbReference type="EMBL" id="JACHOB010000010">
    <property type="protein sequence ID" value="MBB4660380.1"/>
    <property type="molecule type" value="Genomic_DNA"/>
</dbReference>